<gene>
    <name evidence="1" type="ORF">HC62_00970</name>
</gene>
<evidence type="ECO:0000313" key="1">
    <source>
        <dbReference type="EMBL" id="OUI87018.1"/>
    </source>
</evidence>
<organism evidence="1 2">
    <name type="scientific">Acetobacter tropicalis</name>
    <dbReference type="NCBI Taxonomy" id="104102"/>
    <lineage>
        <taxon>Bacteria</taxon>
        <taxon>Pseudomonadati</taxon>
        <taxon>Pseudomonadota</taxon>
        <taxon>Alphaproteobacteria</taxon>
        <taxon>Acetobacterales</taxon>
        <taxon>Acetobacteraceae</taxon>
        <taxon>Acetobacter</taxon>
    </lineage>
</organism>
<accession>A0A252ABP1</accession>
<dbReference type="EMBL" id="JOMM01000012">
    <property type="protein sequence ID" value="OUI87018.1"/>
    <property type="molecule type" value="Genomic_DNA"/>
</dbReference>
<name>A0A252ABP1_9PROT</name>
<dbReference type="Proteomes" id="UP000194565">
    <property type="component" value="Unassembled WGS sequence"/>
</dbReference>
<proteinExistence type="predicted"/>
<protein>
    <submittedName>
        <fullName evidence="1">Uncharacterized protein</fullName>
    </submittedName>
</protein>
<evidence type="ECO:0000313" key="2">
    <source>
        <dbReference type="Proteomes" id="UP000194565"/>
    </source>
</evidence>
<sequence>MGVGHGISSSFLEPELCGRGFSRVKKKAWERQSVASTVQVNTRRRMRQKGSRTSVCVSLLQRGGLAPALMDVASALLFR</sequence>
<comment type="caution">
    <text evidence="1">The sequence shown here is derived from an EMBL/GenBank/DDBJ whole genome shotgun (WGS) entry which is preliminary data.</text>
</comment>
<reference evidence="1 2" key="1">
    <citation type="submission" date="2014-06" db="EMBL/GenBank/DDBJ databases">
        <authorList>
            <person name="Ju J."/>
            <person name="Zhang J."/>
        </authorList>
    </citation>
    <scope>NUCLEOTIDE SEQUENCE [LARGE SCALE GENOMIC DNA]</scope>
    <source>
        <strain evidence="1">DmW_042</strain>
    </source>
</reference>
<dbReference type="AlphaFoldDB" id="A0A252ABP1"/>